<dbReference type="Proteomes" id="UP001649381">
    <property type="component" value="Unassembled WGS sequence"/>
</dbReference>
<comment type="caution">
    <text evidence="6">The sequence shown here is derived from an EMBL/GenBank/DDBJ whole genome shotgun (WGS) entry which is preliminary data.</text>
</comment>
<dbReference type="InterPro" id="IPR004925">
    <property type="entry name" value="HpaB/PvcC/4-BUDH"/>
</dbReference>
<dbReference type="Gene3D" id="1.10.3140.10">
    <property type="entry name" value="4-hydroxybutyryl-coa dehydratase, domain 1"/>
    <property type="match status" value="1"/>
</dbReference>
<dbReference type="PIRSF" id="PIRSF000331">
    <property type="entry name" value="HpaA_HpaB"/>
    <property type="match status" value="1"/>
</dbReference>
<evidence type="ECO:0000259" key="4">
    <source>
        <dbReference type="Pfam" id="PF03241"/>
    </source>
</evidence>
<proteinExistence type="predicted"/>
<dbReference type="InterPro" id="IPR046373">
    <property type="entry name" value="Acyl-CoA_Oxase/DH_mid-dom_sf"/>
</dbReference>
<dbReference type="InterPro" id="IPR024674">
    <property type="entry name" value="HpaB/PvcC/4-BUDH_N"/>
</dbReference>
<gene>
    <name evidence="6" type="primary">hpaB</name>
    <name evidence="6" type="ORF">L2716_01220</name>
</gene>
<dbReference type="InterPro" id="IPR036250">
    <property type="entry name" value="AcylCo_DH-like_C"/>
</dbReference>
<dbReference type="InterPro" id="IPR012687">
    <property type="entry name" value="HpaB_Deino-type"/>
</dbReference>
<organism evidence="6 7">
    <name type="scientific">Pseudalkalibacillus berkeleyi</name>
    <dbReference type="NCBI Taxonomy" id="1069813"/>
    <lineage>
        <taxon>Bacteria</taxon>
        <taxon>Bacillati</taxon>
        <taxon>Bacillota</taxon>
        <taxon>Bacilli</taxon>
        <taxon>Bacillales</taxon>
        <taxon>Fictibacillaceae</taxon>
        <taxon>Pseudalkalibacillus</taxon>
    </lineage>
</organism>
<accession>A0ABS9GUG9</accession>
<feature type="domain" description="HpaB/PvcC/4-BUDH C-terminal" evidence="4">
    <location>
        <begin position="278"/>
        <end position="475"/>
    </location>
</feature>
<dbReference type="InterPro" id="IPR009100">
    <property type="entry name" value="AcylCoA_DH/oxidase_NM_dom_sf"/>
</dbReference>
<dbReference type="EC" id="1.14.14.9" evidence="6"/>
<keyword evidence="3 6" id="KW-0560">Oxidoreductase</keyword>
<protein>
    <submittedName>
        <fullName evidence="6">4-hydroxyphenylacetate 3-monooxygenase, oxygenase component</fullName>
        <ecNumber evidence="6">1.14.14.9</ecNumber>
    </submittedName>
</protein>
<dbReference type="PANTHER" id="PTHR36117:SF3">
    <property type="entry name" value="4-HYDROXYPHENYLACETATE 3-MONOOXYGENASE-RELATED"/>
    <property type="match status" value="1"/>
</dbReference>
<feature type="domain" description="HpaB/PvcC/4-BUDH N-terminal" evidence="5">
    <location>
        <begin position="6"/>
        <end position="269"/>
    </location>
</feature>
<keyword evidence="1" id="KW-0285">Flavoprotein</keyword>
<dbReference type="EMBL" id="JAKIJS010000001">
    <property type="protein sequence ID" value="MCF6136329.1"/>
    <property type="molecule type" value="Genomic_DNA"/>
</dbReference>
<dbReference type="InterPro" id="IPR024719">
    <property type="entry name" value="HpaB/PvcC/4-BUDH_C"/>
</dbReference>
<evidence type="ECO:0000256" key="1">
    <source>
        <dbReference type="ARBA" id="ARBA00022630"/>
    </source>
</evidence>
<evidence type="ECO:0000259" key="5">
    <source>
        <dbReference type="Pfam" id="PF11794"/>
    </source>
</evidence>
<keyword evidence="2" id="KW-0274">FAD</keyword>
<keyword evidence="7" id="KW-1185">Reference proteome</keyword>
<dbReference type="SUPFAM" id="SSF47203">
    <property type="entry name" value="Acyl-CoA dehydrogenase C-terminal domain-like"/>
    <property type="match status" value="1"/>
</dbReference>
<sequence>MALISGQQYIDRINQLKPEIWIEGKQVTGKLSEHPALKGIISSKARLYDIQVQKDMIDKMSFKTPSGERAGLAFFPPKTKEDLERRRIAIQEWAKSSGGLLGRSPDYLNTILMTFMQSAELLSSQDPKFSQNMLHLYKKATKNDLSFTHTFVHPQVNRGPFQFDFSEDPVAAHITKKTKDGIIIRGARLLATQGGLTDEIIVFPQGGLTDLRFANGFSIPANTPGLKFIARESFDYGKSHFDHPLGSRFDELDSVVVFDDVLVPWENIFFYENIELSNDIYNKSSFFQHTVHQVANRCIVKTEFILGTIQLMIQTINIGGYDHVQEKVADVIVALETMKALVLSSEIQAKIDRWGTMTPAKEPLHAALCYYAKIYPTFSDIIQKLGASGLVSIPGEKDFDSPIREDIDKYLQGANSNAEDRVKIFRLAWDLSMSAFGTRQSLYEQYFFGGPLSLSKRLYLNYYRDDQLNRVKAFLSITDEEEETAE</sequence>
<evidence type="ECO:0000256" key="3">
    <source>
        <dbReference type="ARBA" id="ARBA00023002"/>
    </source>
</evidence>
<reference evidence="6 7" key="1">
    <citation type="submission" date="2022-01" db="EMBL/GenBank/DDBJ databases">
        <title>Alkalihalobacillus sp. EGI L200015, a novel bacterium isolated from a salt lake sediment.</title>
        <authorList>
            <person name="Gao L."/>
            <person name="Fang B.-Z."/>
            <person name="Li W.-J."/>
        </authorList>
    </citation>
    <scope>NUCLEOTIDE SEQUENCE [LARGE SCALE GENOMIC DNA]</scope>
    <source>
        <strain evidence="6 7">KCTC 12718</strain>
    </source>
</reference>
<dbReference type="GO" id="GO:0052881">
    <property type="term" value="F:4-hydroxyphenylacetate 3-monooxygenase activity"/>
    <property type="evidence" value="ECO:0007669"/>
    <property type="project" value="UniProtKB-EC"/>
</dbReference>
<dbReference type="RefSeq" id="WP_236330832.1">
    <property type="nucleotide sequence ID" value="NZ_JAKIJS010000001.1"/>
</dbReference>
<evidence type="ECO:0000256" key="2">
    <source>
        <dbReference type="ARBA" id="ARBA00022827"/>
    </source>
</evidence>
<name>A0ABS9GUG9_9BACL</name>
<dbReference type="PANTHER" id="PTHR36117">
    <property type="entry name" value="4-HYDROXYPHENYLACETATE 3-MONOOXYGENASE-RELATED"/>
    <property type="match status" value="1"/>
</dbReference>
<dbReference type="Gene3D" id="2.40.110.10">
    <property type="entry name" value="Butyryl-CoA Dehydrogenase, subunit A, domain 2"/>
    <property type="match status" value="1"/>
</dbReference>
<dbReference type="NCBIfam" id="TIGR02309">
    <property type="entry name" value="HpaB-1"/>
    <property type="match status" value="1"/>
</dbReference>
<dbReference type="Pfam" id="PF11794">
    <property type="entry name" value="HpaB_N"/>
    <property type="match status" value="1"/>
</dbReference>
<evidence type="ECO:0000313" key="6">
    <source>
        <dbReference type="EMBL" id="MCF6136329.1"/>
    </source>
</evidence>
<dbReference type="Gene3D" id="1.20.140.10">
    <property type="entry name" value="Butyryl-CoA Dehydrogenase, subunit A, domain 3"/>
    <property type="match status" value="1"/>
</dbReference>
<evidence type="ECO:0000313" key="7">
    <source>
        <dbReference type="Proteomes" id="UP001649381"/>
    </source>
</evidence>
<dbReference type="Pfam" id="PF03241">
    <property type="entry name" value="HpaB"/>
    <property type="match status" value="1"/>
</dbReference>
<dbReference type="SUPFAM" id="SSF56645">
    <property type="entry name" value="Acyl-CoA dehydrogenase NM domain-like"/>
    <property type="match status" value="1"/>
</dbReference>